<dbReference type="GO" id="GO:0016787">
    <property type="term" value="F:hydrolase activity"/>
    <property type="evidence" value="ECO:0007669"/>
    <property type="project" value="UniProtKB-KW"/>
</dbReference>
<sequence length="677" mass="76165">MESALFSPVTDLKGVGTKTAANLASLGIYSIYDLLYYYPFRYDELTTLPLDQIMDGQKVVLKGIVATEPYVTRFGYKKSRLSFKLRIDHDVIMVNFFNQPWLRSQFETGKEVAVYGKYETTRQSLTGFKLIAGKKDDNGMAPIYPSNRHLHQKKIQALVDQALNEYADQLPDTVPEDIRQKFRLLTDKDIVKQMHHPLNPQAAQTARRSAIFREFFIFQMQLARLTGSKQGVKGISKQYDLAEIAKLTASLPFTLSADQKKVINEIFADLHRDQQMRRLLQGDVGSGKTIVAVYAIFAAITAGYQAALMVPTEILASQHFQKIAALLQPLGVRVALLTGSTKTLEKRELYRELQNGMINVVVGTHALIQQDVVFKKLGLVIIDEQHRFGVAQRQKLINKGQQPDILAMTATPIPRTLALTVYGEMAVSEIKTMPKGRKPIRSLWCTSSQMDQVYAEMNRQLQAGFQIYAVTPLISESEALDLKSAEVLYEKLHHDFPKYRVVLLHGQLPGKEKDEIMTEFADGQIDILVTTSVIEVGVDVPNANMMVVYDADRFGLSQLHQLRGRIGRGQTASTCIFIADPKTDSGKERMRIIAETQDGFALAEEDLKLRGEGDLFGKAQSGVPEFKVGDVVNNYNTMVAAQKEARRVNQEDPDLSELDHAWLNNVLEYKQIEQTRD</sequence>
<evidence type="ECO:0000256" key="13">
    <source>
        <dbReference type="ARBA" id="ARBA00034808"/>
    </source>
</evidence>
<comment type="catalytic activity">
    <reaction evidence="14 15">
        <text>ATP + H2O = ADP + phosphate + H(+)</text>
        <dbReference type="Rhea" id="RHEA:13065"/>
        <dbReference type="ChEBI" id="CHEBI:15377"/>
        <dbReference type="ChEBI" id="CHEBI:15378"/>
        <dbReference type="ChEBI" id="CHEBI:30616"/>
        <dbReference type="ChEBI" id="CHEBI:43474"/>
        <dbReference type="ChEBI" id="CHEBI:456216"/>
        <dbReference type="EC" id="5.6.2.4"/>
    </reaction>
</comment>
<dbReference type="Pfam" id="PF19833">
    <property type="entry name" value="RecG_dom3_C"/>
    <property type="match status" value="1"/>
</dbReference>
<evidence type="ECO:0000256" key="15">
    <source>
        <dbReference type="RuleBase" id="RU363016"/>
    </source>
</evidence>
<dbReference type="Pfam" id="PF17191">
    <property type="entry name" value="RecG_wedge"/>
    <property type="match status" value="1"/>
</dbReference>
<comment type="caution">
    <text evidence="18">The sequence shown here is derived from an EMBL/GenBank/DDBJ whole genome shotgun (WGS) entry which is preliminary data.</text>
</comment>
<dbReference type="GO" id="GO:0043138">
    <property type="term" value="F:3'-5' DNA helicase activity"/>
    <property type="evidence" value="ECO:0007669"/>
    <property type="project" value="UniProtKB-EC"/>
</dbReference>
<keyword evidence="6 15" id="KW-0347">Helicase</keyword>
<dbReference type="EC" id="5.6.2.4" evidence="13 15"/>
<evidence type="ECO:0000256" key="10">
    <source>
        <dbReference type="ARBA" id="ARBA00023204"/>
    </source>
</evidence>
<keyword evidence="8" id="KW-0238">DNA-binding</keyword>
<comment type="catalytic activity">
    <reaction evidence="12 15">
        <text>Couples ATP hydrolysis with the unwinding of duplex DNA by translocating in the 3'-5' direction.</text>
        <dbReference type="EC" id="5.6.2.4"/>
    </reaction>
</comment>
<keyword evidence="7 15" id="KW-0067">ATP-binding</keyword>
<dbReference type="InterPro" id="IPR001650">
    <property type="entry name" value="Helicase_C-like"/>
</dbReference>
<dbReference type="SUPFAM" id="SSF50249">
    <property type="entry name" value="Nucleic acid-binding proteins"/>
    <property type="match status" value="1"/>
</dbReference>
<evidence type="ECO:0000256" key="2">
    <source>
        <dbReference type="ARBA" id="ARBA00017846"/>
    </source>
</evidence>
<keyword evidence="10 15" id="KW-0234">DNA repair</keyword>
<keyword evidence="19" id="KW-1185">Reference proteome</keyword>
<comment type="similarity">
    <text evidence="1 15">Belongs to the helicase family. RecG subfamily.</text>
</comment>
<dbReference type="PROSITE" id="PS51192">
    <property type="entry name" value="HELICASE_ATP_BIND_1"/>
    <property type="match status" value="1"/>
</dbReference>
<evidence type="ECO:0000313" key="19">
    <source>
        <dbReference type="Proteomes" id="UP000677218"/>
    </source>
</evidence>
<dbReference type="PANTHER" id="PTHR47964:SF1">
    <property type="entry name" value="ATP-DEPENDENT DNA HELICASE HOMOLOG RECG, CHLOROPLASTIC"/>
    <property type="match status" value="1"/>
</dbReference>
<dbReference type="Gene3D" id="2.40.50.140">
    <property type="entry name" value="Nucleic acid-binding proteins"/>
    <property type="match status" value="1"/>
</dbReference>
<proteinExistence type="inferred from homology"/>
<evidence type="ECO:0000256" key="1">
    <source>
        <dbReference type="ARBA" id="ARBA00007504"/>
    </source>
</evidence>
<feature type="domain" description="Helicase ATP-binding" evidence="16">
    <location>
        <begin position="269"/>
        <end position="430"/>
    </location>
</feature>
<dbReference type="NCBIfam" id="TIGR00643">
    <property type="entry name" value="recG"/>
    <property type="match status" value="1"/>
</dbReference>
<evidence type="ECO:0000256" key="3">
    <source>
        <dbReference type="ARBA" id="ARBA00022741"/>
    </source>
</evidence>
<keyword evidence="4 15" id="KW-0227">DNA damage</keyword>
<evidence type="ECO:0000256" key="9">
    <source>
        <dbReference type="ARBA" id="ARBA00023172"/>
    </source>
</evidence>
<evidence type="ECO:0000259" key="17">
    <source>
        <dbReference type="PROSITE" id="PS51194"/>
    </source>
</evidence>
<evidence type="ECO:0000256" key="5">
    <source>
        <dbReference type="ARBA" id="ARBA00022801"/>
    </source>
</evidence>
<comment type="function">
    <text evidence="15">Plays a critical role in recombination and DNA repair. Helps process Holliday junction intermediates to mature products by catalyzing branch migration. Has replication fork regression activity, unwinds stalled or blocked replication forks to make a HJ that can be resolved. Has a DNA unwinding activity characteristic of a DNA helicase with 3'-5' polarity.</text>
</comment>
<dbReference type="InterPro" id="IPR033454">
    <property type="entry name" value="RecG_wedge"/>
</dbReference>
<dbReference type="Pfam" id="PF00271">
    <property type="entry name" value="Helicase_C"/>
    <property type="match status" value="1"/>
</dbReference>
<dbReference type="PROSITE" id="PS51194">
    <property type="entry name" value="HELICASE_CTER"/>
    <property type="match status" value="1"/>
</dbReference>
<dbReference type="AlphaFoldDB" id="A0A916VI06"/>
<name>A0A916VI06_9LACO</name>
<dbReference type="SUPFAM" id="SSF52540">
    <property type="entry name" value="P-loop containing nucleoside triphosphate hydrolases"/>
    <property type="match status" value="2"/>
</dbReference>
<dbReference type="GO" id="GO:0006281">
    <property type="term" value="P:DNA repair"/>
    <property type="evidence" value="ECO:0007669"/>
    <property type="project" value="UniProtKB-UniRule"/>
</dbReference>
<dbReference type="EMBL" id="BMAY01000007">
    <property type="protein sequence ID" value="GFZ27242.1"/>
    <property type="molecule type" value="Genomic_DNA"/>
</dbReference>
<dbReference type="SMART" id="SM00487">
    <property type="entry name" value="DEXDc"/>
    <property type="match status" value="1"/>
</dbReference>
<keyword evidence="3 15" id="KW-0547">Nucleotide-binding</keyword>
<evidence type="ECO:0000313" key="18">
    <source>
        <dbReference type="EMBL" id="GFZ27242.1"/>
    </source>
</evidence>
<dbReference type="CDD" id="cd17992">
    <property type="entry name" value="DEXHc_RecG"/>
    <property type="match status" value="1"/>
</dbReference>
<dbReference type="GO" id="GO:0003677">
    <property type="term" value="F:DNA binding"/>
    <property type="evidence" value="ECO:0007669"/>
    <property type="project" value="UniProtKB-KW"/>
</dbReference>
<dbReference type="InterPro" id="IPR014001">
    <property type="entry name" value="Helicase_ATP-bd"/>
</dbReference>
<dbReference type="Gene3D" id="1.10.150.20">
    <property type="entry name" value="5' to 3' exonuclease, C-terminal subdomain"/>
    <property type="match status" value="1"/>
</dbReference>
<dbReference type="PANTHER" id="PTHR47964">
    <property type="entry name" value="ATP-DEPENDENT DNA HELICASE HOMOLOG RECG, CHLOROPLASTIC"/>
    <property type="match status" value="1"/>
</dbReference>
<dbReference type="GO" id="GO:0005524">
    <property type="term" value="F:ATP binding"/>
    <property type="evidence" value="ECO:0007669"/>
    <property type="project" value="UniProtKB-KW"/>
</dbReference>
<evidence type="ECO:0000256" key="8">
    <source>
        <dbReference type="ARBA" id="ARBA00023125"/>
    </source>
</evidence>
<dbReference type="SMART" id="SM00490">
    <property type="entry name" value="HELICc"/>
    <property type="match status" value="1"/>
</dbReference>
<dbReference type="InterPro" id="IPR004609">
    <property type="entry name" value="ATP-dep_DNA_helicase_RecG"/>
</dbReference>
<keyword evidence="9 15" id="KW-0233">DNA recombination</keyword>
<dbReference type="NCBIfam" id="NF008165">
    <property type="entry name" value="PRK10917.1-3"/>
    <property type="match status" value="1"/>
</dbReference>
<evidence type="ECO:0000256" key="6">
    <source>
        <dbReference type="ARBA" id="ARBA00022806"/>
    </source>
</evidence>
<feature type="domain" description="Helicase C-terminal" evidence="17">
    <location>
        <begin position="449"/>
        <end position="613"/>
    </location>
</feature>
<protein>
    <recommendedName>
        <fullName evidence="2 15">ATP-dependent DNA helicase RecG</fullName>
        <ecNumber evidence="13 15">5.6.2.4</ecNumber>
    </recommendedName>
</protein>
<dbReference type="Proteomes" id="UP000677218">
    <property type="component" value="Unassembled WGS sequence"/>
</dbReference>
<keyword evidence="11" id="KW-0413">Isomerase</keyword>
<evidence type="ECO:0000256" key="11">
    <source>
        <dbReference type="ARBA" id="ARBA00023235"/>
    </source>
</evidence>
<evidence type="ECO:0000259" key="16">
    <source>
        <dbReference type="PROSITE" id="PS51192"/>
    </source>
</evidence>
<dbReference type="InterPro" id="IPR011545">
    <property type="entry name" value="DEAD/DEAH_box_helicase_dom"/>
</dbReference>
<evidence type="ECO:0000256" key="4">
    <source>
        <dbReference type="ARBA" id="ARBA00022763"/>
    </source>
</evidence>
<organism evidence="18 19">
    <name type="scientific">Lactobacillus corticis</name>
    <dbReference type="NCBI Taxonomy" id="2201249"/>
    <lineage>
        <taxon>Bacteria</taxon>
        <taxon>Bacillati</taxon>
        <taxon>Bacillota</taxon>
        <taxon>Bacilli</taxon>
        <taxon>Lactobacillales</taxon>
        <taxon>Lactobacillaceae</taxon>
        <taxon>Lactobacillus</taxon>
    </lineage>
</organism>
<dbReference type="InterPro" id="IPR045562">
    <property type="entry name" value="RecG_dom3_C"/>
</dbReference>
<dbReference type="InterPro" id="IPR027417">
    <property type="entry name" value="P-loop_NTPase"/>
</dbReference>
<accession>A0A916VI06</accession>
<dbReference type="InterPro" id="IPR047112">
    <property type="entry name" value="RecG/Mfd"/>
</dbReference>
<evidence type="ECO:0000256" key="7">
    <source>
        <dbReference type="ARBA" id="ARBA00022840"/>
    </source>
</evidence>
<evidence type="ECO:0000256" key="14">
    <source>
        <dbReference type="ARBA" id="ARBA00048988"/>
    </source>
</evidence>
<dbReference type="NCBIfam" id="NF008168">
    <property type="entry name" value="PRK10917.2-2"/>
    <property type="match status" value="1"/>
</dbReference>
<dbReference type="InterPro" id="IPR012340">
    <property type="entry name" value="NA-bd_OB-fold"/>
</dbReference>
<dbReference type="CDD" id="cd04488">
    <property type="entry name" value="RecG_wedge_OBF"/>
    <property type="match status" value="1"/>
</dbReference>
<reference evidence="18" key="1">
    <citation type="submission" date="2020-08" db="EMBL/GenBank/DDBJ databases">
        <title>Taxonomic study for Lactobacillus species isolated from hardwood bark.</title>
        <authorList>
            <person name="Tohno M."/>
            <person name="Tanizawa Y."/>
        </authorList>
    </citation>
    <scope>NUCLEOTIDE SEQUENCE</scope>
    <source>
        <strain evidence="18">B40</strain>
    </source>
</reference>
<keyword evidence="5 15" id="KW-0378">Hydrolase</keyword>
<dbReference type="Pfam" id="PF00270">
    <property type="entry name" value="DEAD"/>
    <property type="match status" value="1"/>
</dbReference>
<evidence type="ECO:0000256" key="12">
    <source>
        <dbReference type="ARBA" id="ARBA00034617"/>
    </source>
</evidence>
<dbReference type="Gene3D" id="3.40.50.300">
    <property type="entry name" value="P-loop containing nucleotide triphosphate hydrolases"/>
    <property type="match status" value="2"/>
</dbReference>
<dbReference type="GO" id="GO:0006310">
    <property type="term" value="P:DNA recombination"/>
    <property type="evidence" value="ECO:0007669"/>
    <property type="project" value="UniProtKB-UniRule"/>
</dbReference>
<gene>
    <name evidence="18" type="primary">recG</name>
    <name evidence="18" type="ORF">LCB40_11220</name>
</gene>